<proteinExistence type="predicted"/>
<feature type="compositionally biased region" description="Basic and acidic residues" evidence="1">
    <location>
        <begin position="28"/>
        <end position="37"/>
    </location>
</feature>
<evidence type="ECO:0000313" key="2">
    <source>
        <dbReference type="EMBL" id="RKF77955.1"/>
    </source>
</evidence>
<feature type="region of interest" description="Disordered" evidence="1">
    <location>
        <begin position="17"/>
        <end position="37"/>
    </location>
</feature>
<accession>A0A420ITW6</accession>
<dbReference type="AlphaFoldDB" id="A0A420ITW6"/>
<organism evidence="2 3">
    <name type="scientific">Golovinomyces cichoracearum</name>
    <dbReference type="NCBI Taxonomy" id="62708"/>
    <lineage>
        <taxon>Eukaryota</taxon>
        <taxon>Fungi</taxon>
        <taxon>Dikarya</taxon>
        <taxon>Ascomycota</taxon>
        <taxon>Pezizomycotina</taxon>
        <taxon>Leotiomycetes</taxon>
        <taxon>Erysiphales</taxon>
        <taxon>Erysiphaceae</taxon>
        <taxon>Golovinomyces</taxon>
    </lineage>
</organism>
<comment type="caution">
    <text evidence="2">The sequence shown here is derived from an EMBL/GenBank/DDBJ whole genome shotgun (WGS) entry which is preliminary data.</text>
</comment>
<evidence type="ECO:0000256" key="1">
    <source>
        <dbReference type="SAM" id="MobiDB-lite"/>
    </source>
</evidence>
<sequence length="37" mass="4372">MRAQIFSMSQALISRSRCSESPNVRSRQRLENLESFR</sequence>
<gene>
    <name evidence="2" type="ORF">GcM1_215046</name>
</gene>
<dbReference type="EMBL" id="MCBS01021539">
    <property type="protein sequence ID" value="RKF77955.1"/>
    <property type="molecule type" value="Genomic_DNA"/>
</dbReference>
<evidence type="ECO:0000313" key="3">
    <source>
        <dbReference type="Proteomes" id="UP000285326"/>
    </source>
</evidence>
<protein>
    <submittedName>
        <fullName evidence="2">Uncharacterized protein</fullName>
    </submittedName>
</protein>
<name>A0A420ITW6_9PEZI</name>
<dbReference type="Proteomes" id="UP000285326">
    <property type="component" value="Unassembled WGS sequence"/>
</dbReference>
<reference evidence="2 3" key="1">
    <citation type="journal article" date="2018" name="BMC Genomics">
        <title>Comparative genome analyses reveal sequence features reflecting distinct modes of host-adaptation between dicot and monocot powdery mildew.</title>
        <authorList>
            <person name="Wu Y."/>
            <person name="Ma X."/>
            <person name="Pan Z."/>
            <person name="Kale S.D."/>
            <person name="Song Y."/>
            <person name="King H."/>
            <person name="Zhang Q."/>
            <person name="Presley C."/>
            <person name="Deng X."/>
            <person name="Wei C.I."/>
            <person name="Xiao S."/>
        </authorList>
    </citation>
    <scope>NUCLEOTIDE SEQUENCE [LARGE SCALE GENOMIC DNA]</scope>
    <source>
        <strain evidence="2">UMSG1</strain>
    </source>
</reference>